<comment type="similarity">
    <text evidence="1">Belongs to the N(4)/N(6)-methyltransferase family.</text>
</comment>
<dbReference type="GO" id="GO:1904047">
    <property type="term" value="F:S-adenosyl-L-methionine binding"/>
    <property type="evidence" value="ECO:0007669"/>
    <property type="project" value="TreeGrafter"/>
</dbReference>
<name>A0A928Y4E9_UNCKA</name>
<evidence type="ECO:0000313" key="7">
    <source>
        <dbReference type="EMBL" id="MBE7524800.1"/>
    </source>
</evidence>
<dbReference type="GO" id="GO:0009307">
    <property type="term" value="P:DNA restriction-modification system"/>
    <property type="evidence" value="ECO:0007669"/>
    <property type="project" value="InterPro"/>
</dbReference>
<dbReference type="InterPro" id="IPR029063">
    <property type="entry name" value="SAM-dependent_MTases_sf"/>
</dbReference>
<dbReference type="PIRSF" id="PIRSF000398">
    <property type="entry name" value="M_m6A_EcoRV"/>
    <property type="match status" value="1"/>
</dbReference>
<evidence type="ECO:0000256" key="5">
    <source>
        <dbReference type="ARBA" id="ARBA00022691"/>
    </source>
</evidence>
<proteinExistence type="inferred from homology"/>
<dbReference type="InterPro" id="IPR012327">
    <property type="entry name" value="MeTrfase_D12"/>
</dbReference>
<keyword evidence="5" id="KW-0949">S-adenosyl-L-methionine</keyword>
<dbReference type="Pfam" id="PF02086">
    <property type="entry name" value="MethyltransfD12"/>
    <property type="match status" value="1"/>
</dbReference>
<evidence type="ECO:0000256" key="6">
    <source>
        <dbReference type="ARBA" id="ARBA00047942"/>
    </source>
</evidence>
<dbReference type="Proteomes" id="UP000710385">
    <property type="component" value="Unassembled WGS sequence"/>
</dbReference>
<comment type="catalytic activity">
    <reaction evidence="6">
        <text>a 2'-deoxyadenosine in DNA + S-adenosyl-L-methionine = an N(6)-methyl-2'-deoxyadenosine in DNA + S-adenosyl-L-homocysteine + H(+)</text>
        <dbReference type="Rhea" id="RHEA:15197"/>
        <dbReference type="Rhea" id="RHEA-COMP:12418"/>
        <dbReference type="Rhea" id="RHEA-COMP:12419"/>
        <dbReference type="ChEBI" id="CHEBI:15378"/>
        <dbReference type="ChEBI" id="CHEBI:57856"/>
        <dbReference type="ChEBI" id="CHEBI:59789"/>
        <dbReference type="ChEBI" id="CHEBI:90615"/>
        <dbReference type="ChEBI" id="CHEBI:90616"/>
        <dbReference type="EC" id="2.1.1.72"/>
    </reaction>
</comment>
<gene>
    <name evidence="7" type="ORF">HS096_00160</name>
</gene>
<sequence>MQKINREKISGFSSPLRYPGGKTRLANKLLEAIEKNFDQKEKVILVEPYAGGAGASLTLLFAGKVEKIVINDLDRAIFTFWKIAVSDTNYLINKIRRTEVTIKEWKKQKAIYISTKNERKLAFATLFLNRTNRSGIMNGGPIGGIDQSGAWKVNARFTKKTIIDRLEKIKESRNKIDVCNLDGIELLKKLEERKNRKQYFIFLDPPYFQKGQSLYLNHYNKKDHENLSEFLEKSAFKKWVMTYDNVPYIKNLYATMRTRGFAIQHNAYESKIGREVMIFSDALAK</sequence>
<evidence type="ECO:0000256" key="2">
    <source>
        <dbReference type="ARBA" id="ARBA00011900"/>
    </source>
</evidence>
<dbReference type="EMBL" id="JABTTY010000001">
    <property type="protein sequence ID" value="MBE7524800.1"/>
    <property type="molecule type" value="Genomic_DNA"/>
</dbReference>
<dbReference type="GO" id="GO:0009007">
    <property type="term" value="F:site-specific DNA-methyltransferase (adenine-specific) activity"/>
    <property type="evidence" value="ECO:0007669"/>
    <property type="project" value="UniProtKB-EC"/>
</dbReference>
<dbReference type="Gene3D" id="3.40.50.150">
    <property type="entry name" value="Vaccinia Virus protein VP39"/>
    <property type="match status" value="1"/>
</dbReference>
<evidence type="ECO:0000313" key="8">
    <source>
        <dbReference type="Proteomes" id="UP000710385"/>
    </source>
</evidence>
<protein>
    <recommendedName>
        <fullName evidence="2">site-specific DNA-methyltransferase (adenine-specific)</fullName>
        <ecNumber evidence="2">2.1.1.72</ecNumber>
    </recommendedName>
</protein>
<evidence type="ECO:0000256" key="4">
    <source>
        <dbReference type="ARBA" id="ARBA00022679"/>
    </source>
</evidence>
<dbReference type="PANTHER" id="PTHR30481:SF2">
    <property type="entry name" value="SITE-SPECIFIC DNA-METHYLTRANSFERASE (ADENINE-SPECIFIC)"/>
    <property type="match status" value="1"/>
</dbReference>
<dbReference type="Gene3D" id="1.10.1020.10">
    <property type="entry name" value="Adenine-specific Methyltransferase, Domain 2"/>
    <property type="match status" value="1"/>
</dbReference>
<evidence type="ECO:0000256" key="1">
    <source>
        <dbReference type="ARBA" id="ARBA00006594"/>
    </source>
</evidence>
<dbReference type="InterPro" id="IPR012263">
    <property type="entry name" value="M_m6A_EcoRV"/>
</dbReference>
<dbReference type="AlphaFoldDB" id="A0A928Y4E9"/>
<dbReference type="GO" id="GO:0043565">
    <property type="term" value="F:sequence-specific DNA binding"/>
    <property type="evidence" value="ECO:0007669"/>
    <property type="project" value="TreeGrafter"/>
</dbReference>
<comment type="caution">
    <text evidence="7">The sequence shown here is derived from an EMBL/GenBank/DDBJ whole genome shotgun (WGS) entry which is preliminary data.</text>
</comment>
<dbReference type="GO" id="GO:0006298">
    <property type="term" value="P:mismatch repair"/>
    <property type="evidence" value="ECO:0007669"/>
    <property type="project" value="TreeGrafter"/>
</dbReference>
<dbReference type="SUPFAM" id="SSF53335">
    <property type="entry name" value="S-adenosyl-L-methionine-dependent methyltransferases"/>
    <property type="match status" value="1"/>
</dbReference>
<keyword evidence="3 7" id="KW-0489">Methyltransferase</keyword>
<dbReference type="EC" id="2.1.1.72" evidence="2"/>
<keyword evidence="4" id="KW-0808">Transferase</keyword>
<accession>A0A928Y4E9</accession>
<organism evidence="7 8">
    <name type="scientific">candidate division WWE3 bacterium</name>
    <dbReference type="NCBI Taxonomy" id="2053526"/>
    <lineage>
        <taxon>Bacteria</taxon>
        <taxon>Katanobacteria</taxon>
    </lineage>
</organism>
<dbReference type="PRINTS" id="PR00505">
    <property type="entry name" value="D12N6MTFRASE"/>
</dbReference>
<dbReference type="PANTHER" id="PTHR30481">
    <property type="entry name" value="DNA ADENINE METHYLASE"/>
    <property type="match status" value="1"/>
</dbReference>
<dbReference type="InterPro" id="IPR023095">
    <property type="entry name" value="Ade_MeTrfase_dom_2"/>
</dbReference>
<evidence type="ECO:0000256" key="3">
    <source>
        <dbReference type="ARBA" id="ARBA00022603"/>
    </source>
</evidence>
<reference evidence="7" key="1">
    <citation type="submission" date="2020-05" db="EMBL/GenBank/DDBJ databases">
        <title>High-Quality Genomes of Partial-Nitritation/Anammox System by Hierarchical Clustering Based Hybrid Assembly.</title>
        <authorList>
            <person name="Liu L."/>
            <person name="Wang Y."/>
            <person name="Che Y."/>
            <person name="Chen Y."/>
            <person name="Xia Y."/>
            <person name="Luo R."/>
            <person name="Cheng S.H."/>
            <person name="Zheng C."/>
            <person name="Zhang T."/>
        </authorList>
    </citation>
    <scope>NUCLEOTIDE SEQUENCE</scope>
    <source>
        <strain evidence="7">H1_PAT1</strain>
    </source>
</reference>
<dbReference type="GO" id="GO:0032259">
    <property type="term" value="P:methylation"/>
    <property type="evidence" value="ECO:0007669"/>
    <property type="project" value="UniProtKB-KW"/>
</dbReference>